<proteinExistence type="predicted"/>
<protein>
    <recommendedName>
        <fullName evidence="4">Retinol dehydrogenase</fullName>
    </recommendedName>
</protein>
<dbReference type="OrthoDB" id="191139at2759"/>
<dbReference type="GO" id="GO:0016491">
    <property type="term" value="F:oxidoreductase activity"/>
    <property type="evidence" value="ECO:0007669"/>
    <property type="project" value="UniProtKB-KW"/>
</dbReference>
<dbReference type="EMBL" id="CADEPI010000027">
    <property type="protein sequence ID" value="CAB3366997.1"/>
    <property type="molecule type" value="Genomic_DNA"/>
</dbReference>
<evidence type="ECO:0000313" key="2">
    <source>
        <dbReference type="EMBL" id="CAB3366997.1"/>
    </source>
</evidence>
<dbReference type="InterPro" id="IPR036291">
    <property type="entry name" value="NAD(P)-bd_dom_sf"/>
</dbReference>
<sequence length="481" mass="53241">MFSAKCKSKARLEGRTAIVTGSNTGIGYETARELLKRGARVILANRDLEKSQKAGEMLCAEVPACQLRLLRLDLASLKSVHTFAMEILATESNVHLLINNAGVFACPYTLTEDGNEMQFQTNHLGHFLLTLLLLPALKVSAPSRIINVSSKLHWFGKIDFDDMEMSKTYKPTKAYSRSKLCNMLFTKELIKRLQGTGVVAYTVDPGMVATEATRHLKGTAASMQKKMEFLKKSPVQGAQTTLHCALSEKLAVQKGMHYSECSSAAISCGAKRKEDAMKLWKLSEDLLLCQVGSAACVIRRNLFYPQIIQERMGLFRNGSCTSDAKLDGKTVVITGANSGIGFETARELAKRGARVVMANRNMELSKRAAEKIRSEVPYAQVNVVQLNLASLKSVESCADEILRTESQINILINNAGVFMCPFMLTEDDLETQFQTNHLGHFLLTLLLLPRIESSAPARIINVSSSGYKCKLLIYQIRKKNF</sequence>
<keyword evidence="3" id="KW-1185">Reference proteome</keyword>
<dbReference type="Proteomes" id="UP000494165">
    <property type="component" value="Unassembled WGS sequence"/>
</dbReference>
<dbReference type="Gene3D" id="3.40.50.720">
    <property type="entry name" value="NAD(P)-binding Rossmann-like Domain"/>
    <property type="match status" value="2"/>
</dbReference>
<evidence type="ECO:0000256" key="1">
    <source>
        <dbReference type="ARBA" id="ARBA00023002"/>
    </source>
</evidence>
<evidence type="ECO:0000313" key="3">
    <source>
        <dbReference type="Proteomes" id="UP000494165"/>
    </source>
</evidence>
<keyword evidence="1" id="KW-0560">Oxidoreductase</keyword>
<dbReference type="Pfam" id="PF00106">
    <property type="entry name" value="adh_short"/>
    <property type="match status" value="2"/>
</dbReference>
<dbReference type="InterPro" id="IPR002347">
    <property type="entry name" value="SDR_fam"/>
</dbReference>
<reference evidence="2 3" key="1">
    <citation type="submission" date="2020-04" db="EMBL/GenBank/DDBJ databases">
        <authorList>
            <person name="Alioto T."/>
            <person name="Alioto T."/>
            <person name="Gomez Garrido J."/>
        </authorList>
    </citation>
    <scope>NUCLEOTIDE SEQUENCE [LARGE SCALE GENOMIC DNA]</scope>
</reference>
<comment type="caution">
    <text evidence="2">The sequence shown here is derived from an EMBL/GenBank/DDBJ whole genome shotgun (WGS) entry which is preliminary data.</text>
</comment>
<organism evidence="2 3">
    <name type="scientific">Cloeon dipterum</name>
    <dbReference type="NCBI Taxonomy" id="197152"/>
    <lineage>
        <taxon>Eukaryota</taxon>
        <taxon>Metazoa</taxon>
        <taxon>Ecdysozoa</taxon>
        <taxon>Arthropoda</taxon>
        <taxon>Hexapoda</taxon>
        <taxon>Insecta</taxon>
        <taxon>Pterygota</taxon>
        <taxon>Palaeoptera</taxon>
        <taxon>Ephemeroptera</taxon>
        <taxon>Pisciforma</taxon>
        <taxon>Baetidae</taxon>
        <taxon>Cloeon</taxon>
    </lineage>
</organism>
<accession>A0A8S1CBR9</accession>
<dbReference type="SUPFAM" id="SSF51735">
    <property type="entry name" value="NAD(P)-binding Rossmann-fold domains"/>
    <property type="match status" value="2"/>
</dbReference>
<dbReference type="PANTHER" id="PTHR43157:SF73">
    <property type="entry name" value="WW DOMAIN-CONTAINING OXIDOREDUCTASE-LIKE PROTEIN"/>
    <property type="match status" value="1"/>
</dbReference>
<gene>
    <name evidence="2" type="ORF">CLODIP_2_CD13377</name>
</gene>
<evidence type="ECO:0008006" key="4">
    <source>
        <dbReference type="Google" id="ProtNLM"/>
    </source>
</evidence>
<name>A0A8S1CBR9_9INSE</name>
<dbReference type="PRINTS" id="PR00081">
    <property type="entry name" value="GDHRDH"/>
</dbReference>
<dbReference type="AlphaFoldDB" id="A0A8S1CBR9"/>
<dbReference type="PANTHER" id="PTHR43157">
    <property type="entry name" value="PHOSPHATIDYLINOSITOL-GLYCAN BIOSYNTHESIS CLASS F PROTEIN-RELATED"/>
    <property type="match status" value="1"/>
</dbReference>